<accession>A0ACA9RN14</accession>
<evidence type="ECO:0000313" key="2">
    <source>
        <dbReference type="Proteomes" id="UP000789920"/>
    </source>
</evidence>
<feature type="non-terminal residue" evidence="1">
    <location>
        <position position="1"/>
    </location>
</feature>
<feature type="non-terminal residue" evidence="1">
    <location>
        <position position="70"/>
    </location>
</feature>
<keyword evidence="2" id="KW-1185">Reference proteome</keyword>
<reference evidence="1" key="1">
    <citation type="submission" date="2021-06" db="EMBL/GenBank/DDBJ databases">
        <authorList>
            <person name="Kallberg Y."/>
            <person name="Tangrot J."/>
            <person name="Rosling A."/>
        </authorList>
    </citation>
    <scope>NUCLEOTIDE SEQUENCE</scope>
    <source>
        <strain evidence="1">MA461A</strain>
    </source>
</reference>
<protein>
    <submittedName>
        <fullName evidence="1">13593_t:CDS:1</fullName>
    </submittedName>
</protein>
<dbReference type="Proteomes" id="UP000789920">
    <property type="component" value="Unassembled WGS sequence"/>
</dbReference>
<proteinExistence type="predicted"/>
<name>A0ACA9RN14_9GLOM</name>
<gene>
    <name evidence="1" type="ORF">RPERSI_LOCUS21164</name>
</gene>
<organism evidence="1 2">
    <name type="scientific">Racocetra persica</name>
    <dbReference type="NCBI Taxonomy" id="160502"/>
    <lineage>
        <taxon>Eukaryota</taxon>
        <taxon>Fungi</taxon>
        <taxon>Fungi incertae sedis</taxon>
        <taxon>Mucoromycota</taxon>
        <taxon>Glomeromycotina</taxon>
        <taxon>Glomeromycetes</taxon>
        <taxon>Diversisporales</taxon>
        <taxon>Gigasporaceae</taxon>
        <taxon>Racocetra</taxon>
    </lineage>
</organism>
<comment type="caution">
    <text evidence="1">The sequence shown here is derived from an EMBL/GenBank/DDBJ whole genome shotgun (WGS) entry which is preliminary data.</text>
</comment>
<dbReference type="EMBL" id="CAJVQC010061373">
    <property type="protein sequence ID" value="CAG8801696.1"/>
    <property type="molecule type" value="Genomic_DNA"/>
</dbReference>
<evidence type="ECO:0000313" key="1">
    <source>
        <dbReference type="EMBL" id="CAG8801696.1"/>
    </source>
</evidence>
<sequence>SKLSKWRMIIMSPSMPISHEESEIKRSFISADDEIKTTQITLLNYPSSMCTSRLINTKEIKQTYESTKFQ</sequence>